<accession>A0A9P8GLQ3</accession>
<dbReference type="Pfam" id="PF00155">
    <property type="entry name" value="Aminotran_1_2"/>
    <property type="match status" value="1"/>
</dbReference>
<evidence type="ECO:0000313" key="10">
    <source>
        <dbReference type="Proteomes" id="UP000767238"/>
    </source>
</evidence>
<dbReference type="Gene3D" id="3.40.640.10">
    <property type="entry name" value="Type I PLP-dependent aspartate aminotransferase-like (Major domain)"/>
    <property type="match status" value="1"/>
</dbReference>
<comment type="similarity">
    <text evidence="2">Belongs to the class-I pyridoxal-phosphate-dependent aminotransferase family.</text>
</comment>
<keyword evidence="5 7" id="KW-0808">Transferase</keyword>
<dbReference type="NCBIfam" id="NF006719">
    <property type="entry name" value="PRK09257.1"/>
    <property type="match status" value="1"/>
</dbReference>
<reference evidence="9" key="1">
    <citation type="journal article" date="2021" name="J Fungi (Basel)">
        <title>Virulence traits and population genomics of the black yeast Aureobasidium melanogenum.</title>
        <authorList>
            <person name="Cernosa A."/>
            <person name="Sun X."/>
            <person name="Gostincar C."/>
            <person name="Fang C."/>
            <person name="Gunde-Cimerman N."/>
            <person name="Song Z."/>
        </authorList>
    </citation>
    <scope>NUCLEOTIDE SEQUENCE</scope>
    <source>
        <strain evidence="9">EXF-8016</strain>
    </source>
</reference>
<dbReference type="InterPro" id="IPR004838">
    <property type="entry name" value="NHTrfase_class1_PyrdxlP-BS"/>
</dbReference>
<dbReference type="Proteomes" id="UP000767238">
    <property type="component" value="Unassembled WGS sequence"/>
</dbReference>
<dbReference type="InterPro" id="IPR015422">
    <property type="entry name" value="PyrdxlP-dep_Trfase_small"/>
</dbReference>
<dbReference type="EC" id="2.6.1.1" evidence="7"/>
<dbReference type="InterPro" id="IPR015424">
    <property type="entry name" value="PyrdxlP-dep_Trfase"/>
</dbReference>
<organism evidence="9 10">
    <name type="scientific">Aureobasidium melanogenum</name>
    <name type="common">Aureobasidium pullulans var. melanogenum</name>
    <dbReference type="NCBI Taxonomy" id="46634"/>
    <lineage>
        <taxon>Eukaryota</taxon>
        <taxon>Fungi</taxon>
        <taxon>Dikarya</taxon>
        <taxon>Ascomycota</taxon>
        <taxon>Pezizomycotina</taxon>
        <taxon>Dothideomycetes</taxon>
        <taxon>Dothideomycetidae</taxon>
        <taxon>Dothideales</taxon>
        <taxon>Saccotheciaceae</taxon>
        <taxon>Aureobasidium</taxon>
    </lineage>
</organism>
<dbReference type="GO" id="GO:0006532">
    <property type="term" value="P:aspartate biosynthetic process"/>
    <property type="evidence" value="ECO:0007669"/>
    <property type="project" value="TreeGrafter"/>
</dbReference>
<dbReference type="InterPro" id="IPR004839">
    <property type="entry name" value="Aminotransferase_I/II_large"/>
</dbReference>
<dbReference type="AlphaFoldDB" id="A0A9P8GLQ3"/>
<evidence type="ECO:0000256" key="6">
    <source>
        <dbReference type="ARBA" id="ARBA00022898"/>
    </source>
</evidence>
<dbReference type="OrthoDB" id="6752799at2759"/>
<comment type="catalytic activity">
    <reaction evidence="7">
        <text>L-aspartate + 2-oxoglutarate = oxaloacetate + L-glutamate</text>
        <dbReference type="Rhea" id="RHEA:21824"/>
        <dbReference type="ChEBI" id="CHEBI:16452"/>
        <dbReference type="ChEBI" id="CHEBI:16810"/>
        <dbReference type="ChEBI" id="CHEBI:29985"/>
        <dbReference type="ChEBI" id="CHEBI:29991"/>
        <dbReference type="EC" id="2.6.1.1"/>
    </reaction>
</comment>
<protein>
    <recommendedName>
        <fullName evidence="7">Aspartate aminotransferase</fullName>
        <ecNumber evidence="7">2.6.1.1</ecNumber>
    </recommendedName>
</protein>
<comment type="cofactor">
    <cofactor evidence="1">
        <name>pyridoxal 5'-phosphate</name>
        <dbReference type="ChEBI" id="CHEBI:597326"/>
    </cofactor>
</comment>
<feature type="domain" description="Aminotransferase class I/classII large" evidence="8">
    <location>
        <begin position="47"/>
        <end position="411"/>
    </location>
</feature>
<dbReference type="SUPFAM" id="SSF53383">
    <property type="entry name" value="PLP-dependent transferases"/>
    <property type="match status" value="1"/>
</dbReference>
<evidence type="ECO:0000256" key="2">
    <source>
        <dbReference type="ARBA" id="ARBA00007441"/>
    </source>
</evidence>
<dbReference type="GO" id="GO:0030170">
    <property type="term" value="F:pyridoxal phosphate binding"/>
    <property type="evidence" value="ECO:0007669"/>
    <property type="project" value="InterPro"/>
</dbReference>
<dbReference type="PROSITE" id="PS00105">
    <property type="entry name" value="AA_TRANSFER_CLASS_1"/>
    <property type="match status" value="1"/>
</dbReference>
<dbReference type="PANTHER" id="PTHR11879:SF55">
    <property type="entry name" value="GLUTAMATE OXALOACETATE TRANSAMINASE 1, ISOFORM B"/>
    <property type="match status" value="1"/>
</dbReference>
<evidence type="ECO:0000256" key="5">
    <source>
        <dbReference type="ARBA" id="ARBA00022679"/>
    </source>
</evidence>
<dbReference type="CDD" id="cd00609">
    <property type="entry name" value="AAT_like"/>
    <property type="match status" value="1"/>
</dbReference>
<dbReference type="PRINTS" id="PR00799">
    <property type="entry name" value="TRANSAMINASE"/>
</dbReference>
<keyword evidence="6" id="KW-0663">Pyridoxal phosphate</keyword>
<sequence>MAVTSNATMSDAAITQAESWFAAAEYVPPDPIFALTAQYLRDSFPLKVNLGQGTYRDHDGKPRVLPSVQQAREQLLAEGLDHEYLPILGLHDFRERAAETALGSAIYAEREKLAICQSLSGTGALHLVGLLLKSCRRPLPKVYIPEPTWSNHHQVFKSFGFECESFPYYDYEHKTIDLGSYLSVLNSAEEGSIFIVHACAHNPTGCDPSKAQWHELGQIMKRRNLFPLFDAAYLGFNSGNLDEDAFAIRHFIDKLKLEAAVCVSFAKNMGLYGERVGCVVIALNSQAVARNTQSTLEMLQRSEVSNPPAFGAKIASVVLGSEKQRNAWFEDLKTMSSRIRVMRESLHDALIACEAPGSWDHLKQQTGMFGFLGLCPEVVTKLREQHHIYMASNSRISIAGLTSSNVRDVASCIKECLKEVTQ</sequence>
<dbReference type="InterPro" id="IPR015421">
    <property type="entry name" value="PyrdxlP-dep_Trfase_major"/>
</dbReference>
<dbReference type="FunFam" id="3.40.640.10:FF:000066">
    <property type="entry name" value="Aspartate aminotransferase"/>
    <property type="match status" value="1"/>
</dbReference>
<evidence type="ECO:0000259" key="8">
    <source>
        <dbReference type="Pfam" id="PF00155"/>
    </source>
</evidence>
<evidence type="ECO:0000256" key="3">
    <source>
        <dbReference type="ARBA" id="ARBA00011738"/>
    </source>
</evidence>
<evidence type="ECO:0000256" key="4">
    <source>
        <dbReference type="ARBA" id="ARBA00022576"/>
    </source>
</evidence>
<evidence type="ECO:0000313" key="9">
    <source>
        <dbReference type="EMBL" id="KAH0224625.1"/>
    </source>
</evidence>
<comment type="subunit">
    <text evidence="3 7">Homodimer.</text>
</comment>
<dbReference type="EMBL" id="JAHFYH010000018">
    <property type="protein sequence ID" value="KAH0224625.1"/>
    <property type="molecule type" value="Genomic_DNA"/>
</dbReference>
<reference evidence="9" key="2">
    <citation type="submission" date="2021-08" db="EMBL/GenBank/DDBJ databases">
        <authorList>
            <person name="Gostincar C."/>
            <person name="Sun X."/>
            <person name="Song Z."/>
            <person name="Gunde-Cimerman N."/>
        </authorList>
    </citation>
    <scope>NUCLEOTIDE SEQUENCE</scope>
    <source>
        <strain evidence="9">EXF-8016</strain>
    </source>
</reference>
<keyword evidence="4 7" id="KW-0032">Aminotransferase</keyword>
<evidence type="ECO:0000256" key="1">
    <source>
        <dbReference type="ARBA" id="ARBA00001933"/>
    </source>
</evidence>
<dbReference type="GO" id="GO:0004069">
    <property type="term" value="F:L-aspartate:2-oxoglutarate aminotransferase activity"/>
    <property type="evidence" value="ECO:0007669"/>
    <property type="project" value="UniProtKB-EC"/>
</dbReference>
<gene>
    <name evidence="9" type="ORF">KCV03_g3538</name>
</gene>
<comment type="caution">
    <text evidence="9">The sequence shown here is derived from an EMBL/GenBank/DDBJ whole genome shotgun (WGS) entry which is preliminary data.</text>
</comment>
<dbReference type="PANTHER" id="PTHR11879">
    <property type="entry name" value="ASPARTATE AMINOTRANSFERASE"/>
    <property type="match status" value="1"/>
</dbReference>
<dbReference type="GO" id="GO:0005829">
    <property type="term" value="C:cytosol"/>
    <property type="evidence" value="ECO:0007669"/>
    <property type="project" value="TreeGrafter"/>
</dbReference>
<comment type="miscellaneous">
    <text evidence="7">In eukaryotes there are cytoplasmic, mitochondrial and chloroplastic isozymes.</text>
</comment>
<evidence type="ECO:0000256" key="7">
    <source>
        <dbReference type="RuleBase" id="RU000480"/>
    </source>
</evidence>
<dbReference type="Gene3D" id="3.90.1150.10">
    <property type="entry name" value="Aspartate Aminotransferase, domain 1"/>
    <property type="match status" value="1"/>
</dbReference>
<proteinExistence type="inferred from homology"/>
<dbReference type="InterPro" id="IPR000796">
    <property type="entry name" value="Asp_trans"/>
</dbReference>
<name>A0A9P8GLQ3_AURME</name>
<feature type="non-terminal residue" evidence="9">
    <location>
        <position position="422"/>
    </location>
</feature>